<feature type="transmembrane region" description="Helical" evidence="8">
    <location>
        <begin position="202"/>
        <end position="222"/>
    </location>
</feature>
<keyword evidence="2 8" id="KW-0813">Transport</keyword>
<evidence type="ECO:0000256" key="2">
    <source>
        <dbReference type="ARBA" id="ARBA00022448"/>
    </source>
</evidence>
<dbReference type="PANTHER" id="PTHR42727:SF1">
    <property type="entry name" value="PHOSPHATE TRANSPORT SYSTEM PERMEASE"/>
    <property type="match status" value="1"/>
</dbReference>
<evidence type="ECO:0000256" key="7">
    <source>
        <dbReference type="ARBA" id="ARBA00023136"/>
    </source>
</evidence>
<dbReference type="Pfam" id="PF00528">
    <property type="entry name" value="BPD_transp_1"/>
    <property type="match status" value="1"/>
</dbReference>
<dbReference type="AlphaFoldDB" id="A0A9Q2D061"/>
<evidence type="ECO:0000256" key="6">
    <source>
        <dbReference type="ARBA" id="ARBA00023112"/>
    </source>
</evidence>
<feature type="transmembrane region" description="Helical" evidence="8">
    <location>
        <begin position="125"/>
        <end position="146"/>
    </location>
</feature>
<dbReference type="Gene3D" id="1.10.3720.10">
    <property type="entry name" value="MetI-like"/>
    <property type="match status" value="1"/>
</dbReference>
<comment type="subcellular location">
    <subcellularLocation>
        <location evidence="8">Cell membrane</location>
        <topology evidence="8">Multi-pass membrane protein</topology>
    </subcellularLocation>
    <subcellularLocation>
        <location evidence="1">Membrane</location>
        <topology evidence="1">Multi-pass membrane protein</topology>
    </subcellularLocation>
</comment>
<accession>A0A9Q2D061</accession>
<dbReference type="Proteomes" id="UP000579136">
    <property type="component" value="Unassembled WGS sequence"/>
</dbReference>
<gene>
    <name evidence="11" type="ORF">HNQ45_001325</name>
</gene>
<evidence type="ECO:0000256" key="8">
    <source>
        <dbReference type="RuleBase" id="RU363032"/>
    </source>
</evidence>
<feature type="transmembrane region" description="Helical" evidence="8">
    <location>
        <begin position="78"/>
        <end position="105"/>
    </location>
</feature>
<evidence type="ECO:0000313" key="11">
    <source>
        <dbReference type="EMBL" id="MBB5176437.1"/>
    </source>
</evidence>
<dbReference type="CDD" id="cd06261">
    <property type="entry name" value="TM_PBP2"/>
    <property type="match status" value="1"/>
</dbReference>
<keyword evidence="4 8" id="KW-0812">Transmembrane</keyword>
<organism evidence="11 12">
    <name type="scientific">Nosocomiicoccus ampullae</name>
    <dbReference type="NCBI Taxonomy" id="489910"/>
    <lineage>
        <taxon>Bacteria</taxon>
        <taxon>Bacillati</taxon>
        <taxon>Bacillota</taxon>
        <taxon>Bacilli</taxon>
        <taxon>Bacillales</taxon>
        <taxon>Staphylococcaceae</taxon>
        <taxon>Nosocomiicoccus</taxon>
    </lineage>
</organism>
<evidence type="ECO:0000256" key="9">
    <source>
        <dbReference type="RuleBase" id="RU363054"/>
    </source>
</evidence>
<keyword evidence="9" id="KW-0592">Phosphate transport</keyword>
<dbReference type="InterPro" id="IPR035906">
    <property type="entry name" value="MetI-like_sf"/>
</dbReference>
<protein>
    <recommendedName>
        <fullName evidence="9">Phosphate transport system permease protein</fullName>
    </recommendedName>
</protein>
<comment type="function">
    <text evidence="9">Part of the binding-protein-dependent transport system for phosphate; probably responsible for the translocation of the substrate across the membrane.</text>
</comment>
<feature type="transmembrane region" description="Helical" evidence="8">
    <location>
        <begin position="21"/>
        <end position="46"/>
    </location>
</feature>
<proteinExistence type="inferred from homology"/>
<keyword evidence="3" id="KW-0533">Nickel</keyword>
<evidence type="ECO:0000256" key="4">
    <source>
        <dbReference type="ARBA" id="ARBA00022692"/>
    </source>
</evidence>
<dbReference type="GO" id="GO:0005315">
    <property type="term" value="F:phosphate transmembrane transporter activity"/>
    <property type="evidence" value="ECO:0007669"/>
    <property type="project" value="InterPro"/>
</dbReference>
<keyword evidence="5 8" id="KW-1133">Transmembrane helix</keyword>
<dbReference type="GO" id="GO:0005886">
    <property type="term" value="C:plasma membrane"/>
    <property type="evidence" value="ECO:0007669"/>
    <property type="project" value="UniProtKB-SubCell"/>
</dbReference>
<name>A0A9Q2D061_9STAP</name>
<dbReference type="InterPro" id="IPR000515">
    <property type="entry name" value="MetI-like"/>
</dbReference>
<feature type="transmembrane region" description="Helical" evidence="8">
    <location>
        <begin position="158"/>
        <end position="181"/>
    </location>
</feature>
<dbReference type="PANTHER" id="PTHR42727">
    <property type="entry name" value="PHOSPHATE TRANSPORT SYSTEM PERMEASE PROTEIN"/>
    <property type="match status" value="1"/>
</dbReference>
<evidence type="ECO:0000256" key="5">
    <source>
        <dbReference type="ARBA" id="ARBA00022989"/>
    </source>
</evidence>
<feature type="transmembrane region" description="Helical" evidence="8">
    <location>
        <begin position="274"/>
        <end position="297"/>
    </location>
</feature>
<keyword evidence="6" id="KW-0406">Ion transport</keyword>
<keyword evidence="12" id="KW-1185">Reference proteome</keyword>
<comment type="similarity">
    <text evidence="9">Belongs to the binding-protein-dependent transport system permease family. CysTW subfamily.</text>
</comment>
<keyword evidence="9" id="KW-1003">Cell membrane</keyword>
<dbReference type="PROSITE" id="PS50928">
    <property type="entry name" value="ABC_TM1"/>
    <property type="match status" value="1"/>
</dbReference>
<keyword evidence="7 8" id="KW-0472">Membrane</keyword>
<evidence type="ECO:0000256" key="1">
    <source>
        <dbReference type="ARBA" id="ARBA00004141"/>
    </source>
</evidence>
<feature type="domain" description="ABC transmembrane type-1" evidence="10">
    <location>
        <begin position="82"/>
        <end position="294"/>
    </location>
</feature>
<dbReference type="GO" id="GO:0006817">
    <property type="term" value="P:phosphate ion transport"/>
    <property type="evidence" value="ECO:0007669"/>
    <property type="project" value="UniProtKB-KW"/>
</dbReference>
<dbReference type="RefSeq" id="WP_183674925.1">
    <property type="nucleotide sequence ID" value="NZ_CBCRYX010000008.1"/>
</dbReference>
<sequence>MKELNIQQQIERKKRSKTFEKAVPIVLFSITIVSVLTTIGILYTLISETIHFFSRVSLIEFFTSDTWNAFSSDPTFGIFPLILGTFKIVLIATIFAVPTGVFAAIYLSEYAPSSVRKVLKPTLEVLAGIPTVVYGAFAITFVTPTLQAILPSLGHFNAISPGLVVGLMILPMITSLTDDAMANVPNAIREGSYGLGATQLETVFKVVLPAALSGIVASIVLATSRAIGETMIVSIAAGSTPNSSFNLFESLQTMTGFIVQVTSGDAAFGSDVYYSLYAVGITLFVLTLIMNMLSVWITKRFKEEY</sequence>
<dbReference type="NCBIfam" id="TIGR02138">
    <property type="entry name" value="phosphate_pstC"/>
    <property type="match status" value="1"/>
</dbReference>
<reference evidence="11 12" key="1">
    <citation type="submission" date="2020-08" db="EMBL/GenBank/DDBJ databases">
        <title>Genomic Encyclopedia of Type Strains, Phase IV (KMG-IV): sequencing the most valuable type-strain genomes for metagenomic binning, comparative biology and taxonomic classification.</title>
        <authorList>
            <person name="Goeker M."/>
        </authorList>
    </citation>
    <scope>NUCLEOTIDE SEQUENCE [LARGE SCALE GENOMIC DNA]</scope>
    <source>
        <strain evidence="11 12">DSM 19163</strain>
    </source>
</reference>
<evidence type="ECO:0000256" key="3">
    <source>
        <dbReference type="ARBA" id="ARBA00022596"/>
    </source>
</evidence>
<dbReference type="EMBL" id="JACHHF010000007">
    <property type="protein sequence ID" value="MBB5176437.1"/>
    <property type="molecule type" value="Genomic_DNA"/>
</dbReference>
<dbReference type="InterPro" id="IPR011864">
    <property type="entry name" value="Phosphate_PstC"/>
</dbReference>
<evidence type="ECO:0000313" key="12">
    <source>
        <dbReference type="Proteomes" id="UP000579136"/>
    </source>
</evidence>
<comment type="caution">
    <text evidence="11">The sequence shown here is derived from an EMBL/GenBank/DDBJ whole genome shotgun (WGS) entry which is preliminary data.</text>
</comment>
<evidence type="ECO:0000259" key="10">
    <source>
        <dbReference type="PROSITE" id="PS50928"/>
    </source>
</evidence>
<dbReference type="SUPFAM" id="SSF161098">
    <property type="entry name" value="MetI-like"/>
    <property type="match status" value="1"/>
</dbReference>
<keyword evidence="6" id="KW-0921">Nickel transport</keyword>
<dbReference type="GO" id="GO:0015675">
    <property type="term" value="P:nickel cation transport"/>
    <property type="evidence" value="ECO:0007669"/>
    <property type="project" value="UniProtKB-KW"/>
</dbReference>